<dbReference type="PANTHER" id="PTHR12857">
    <property type="entry name" value="CXXC MOTIF CONTAINING ZINC BINDING PROTEIN"/>
    <property type="match status" value="1"/>
</dbReference>
<feature type="non-terminal residue" evidence="4">
    <location>
        <position position="1"/>
    </location>
</feature>
<keyword evidence="3" id="KW-0862">Zinc</keyword>
<name>V6U2G0_GIAIN</name>
<dbReference type="Proteomes" id="UP000018040">
    <property type="component" value="Unassembled WGS sequence"/>
</dbReference>
<proteinExistence type="inferred from homology"/>
<dbReference type="VEuPathDB" id="GiardiaDB:GL50803_005568"/>
<dbReference type="PANTHER" id="PTHR12857:SF0">
    <property type="entry name" value="CXXC MOTIF CONTAINING ZINC BINDING PROTEIN"/>
    <property type="match status" value="1"/>
</dbReference>
<protein>
    <submittedName>
        <fullName evidence="4">Uncharacterized protein</fullName>
    </submittedName>
</protein>
<dbReference type="GO" id="GO:0008270">
    <property type="term" value="F:zinc ion binding"/>
    <property type="evidence" value="ECO:0007669"/>
    <property type="project" value="TreeGrafter"/>
</dbReference>
<organism evidence="4 5">
    <name type="scientific">Giardia intestinalis</name>
    <name type="common">Giardia lamblia</name>
    <dbReference type="NCBI Taxonomy" id="5741"/>
    <lineage>
        <taxon>Eukaryota</taxon>
        <taxon>Metamonada</taxon>
        <taxon>Diplomonadida</taxon>
        <taxon>Hexamitidae</taxon>
        <taxon>Giardiinae</taxon>
        <taxon>Giardia</taxon>
    </lineage>
</organism>
<evidence type="ECO:0000313" key="5">
    <source>
        <dbReference type="Proteomes" id="UP000018040"/>
    </source>
</evidence>
<evidence type="ECO:0000313" key="4">
    <source>
        <dbReference type="EMBL" id="ESU45049.1"/>
    </source>
</evidence>
<dbReference type="OrthoDB" id="10248838at2759"/>
<keyword evidence="2" id="KW-0479">Metal-binding</keyword>
<comment type="similarity">
    <text evidence="1">Belongs to the UPF0587 family.</text>
</comment>
<evidence type="ECO:0000256" key="1">
    <source>
        <dbReference type="ARBA" id="ARBA00007818"/>
    </source>
</evidence>
<dbReference type="SUPFAM" id="SSF141678">
    <property type="entry name" value="MAL13P1.257-like"/>
    <property type="match status" value="1"/>
</dbReference>
<reference evidence="5" key="1">
    <citation type="submission" date="2012-02" db="EMBL/GenBank/DDBJ databases">
        <title>Genome sequencing of Giardia lamblia Genotypes A2 and B isolates (DH and GS) and comparative analysis with the genomes of Genotypes A1 and E (WB and Pig).</title>
        <authorList>
            <person name="Adam R."/>
            <person name="Dahlstrom E."/>
            <person name="Martens C."/>
            <person name="Bruno D."/>
            <person name="Barbian K."/>
            <person name="Porcella S.F."/>
            <person name="Nash T."/>
        </authorList>
    </citation>
    <scope>NUCLEOTIDE SEQUENCE</scope>
    <source>
        <strain evidence="5">GS</strain>
    </source>
</reference>
<comment type="caution">
    <text evidence="4">The sequence shown here is derived from an EMBL/GenBank/DDBJ whole genome shotgun (WGS) entry which is preliminary data.</text>
</comment>
<sequence>VRREQNLIEPTLERSLSKMTIFDLLFSSEASNVKSVRRAPHSIIFLAFICTKCGEKTKDIGICPEDKVEIPHSRGDTNMHYTCKGCNSRCNVDILNESAFIPEEAAPTGTRVATVECRGSLQPLKWCYDQIIVTSISGAEMKAPGNEPVWCDYDETLEEQIELTEMRFTVQ</sequence>
<accession>V6U2G0</accession>
<evidence type="ECO:0000256" key="2">
    <source>
        <dbReference type="ARBA" id="ARBA00022723"/>
    </source>
</evidence>
<dbReference type="AlphaFoldDB" id="V6U2G0"/>
<dbReference type="Pfam" id="PF05907">
    <property type="entry name" value="CXXC_Zn-b_euk"/>
    <property type="match status" value="1"/>
</dbReference>
<dbReference type="VEuPathDB" id="GiardiaDB:GL50581_782"/>
<evidence type="ECO:0000256" key="3">
    <source>
        <dbReference type="ARBA" id="ARBA00022833"/>
    </source>
</evidence>
<reference evidence="4 5" key="2">
    <citation type="journal article" date="2013" name="Genome Biol. Evol.">
        <title>Genome sequencing of Giardia lamblia genotypes A2 and B isolates (DH and GS) and comparative analysis with the genomes of genotypes A1 and E (WB and Pig).</title>
        <authorList>
            <person name="Adam R.D."/>
            <person name="Dahlstrom E.W."/>
            <person name="Martens C.A."/>
            <person name="Bruno D.P."/>
            <person name="Barbian K.D."/>
            <person name="Ricklefs S.M."/>
            <person name="Hernandez M.M."/>
            <person name="Narla N.P."/>
            <person name="Patel R.B."/>
            <person name="Porcella S.F."/>
            <person name="Nash T.E."/>
        </authorList>
    </citation>
    <scope>NUCLEOTIDE SEQUENCE [LARGE SCALE GENOMIC DNA]</scope>
    <source>
        <strain evidence="4 5">GS</strain>
    </source>
</reference>
<dbReference type="InterPro" id="IPR008584">
    <property type="entry name" value="CXXC_Zn-binding_euk"/>
</dbReference>
<dbReference type="VEuPathDB" id="GiardiaDB:QR46_0383"/>
<dbReference type="VEuPathDB" id="GiardiaDB:DHA2_150145"/>
<gene>
    <name evidence="4" type="ORF">GSB_150779</name>
</gene>
<dbReference type="EMBL" id="AHHH01000011">
    <property type="protein sequence ID" value="ESU45049.1"/>
    <property type="molecule type" value="Genomic_DNA"/>
</dbReference>